<protein>
    <submittedName>
        <fullName evidence="1">GNAT family N-acetyltransferase</fullName>
    </submittedName>
</protein>
<dbReference type="Proteomes" id="UP000501793">
    <property type="component" value="Chromosome"/>
</dbReference>
<proteinExistence type="predicted"/>
<gene>
    <name evidence="1" type="ORF">FAVT5_0991</name>
</gene>
<name>A0ACA8Z774_9BACL</name>
<organism evidence="1 2">
    <name type="scientific">Kyrpidia spormannii</name>
    <dbReference type="NCBI Taxonomy" id="2055160"/>
    <lineage>
        <taxon>Bacteria</taxon>
        <taxon>Bacillati</taxon>
        <taxon>Bacillota</taxon>
        <taxon>Bacilli</taxon>
        <taxon>Bacillales</taxon>
        <taxon>Alicyclobacillaceae</taxon>
        <taxon>Kyrpidia</taxon>
    </lineage>
</organism>
<accession>A0ACA8Z774</accession>
<dbReference type="EMBL" id="LR792684">
    <property type="protein sequence ID" value="CAB3390680.1"/>
    <property type="molecule type" value="Genomic_DNA"/>
</dbReference>
<keyword evidence="2" id="KW-1185">Reference proteome</keyword>
<reference evidence="1" key="1">
    <citation type="submission" date="2020-04" db="EMBL/GenBank/DDBJ databases">
        <authorList>
            <person name="Hogendoorn C."/>
        </authorList>
    </citation>
    <scope>NUCLEOTIDE SEQUENCE</scope>
    <source>
        <strain evidence="1">FAVT5</strain>
    </source>
</reference>
<evidence type="ECO:0000313" key="2">
    <source>
        <dbReference type="Proteomes" id="UP000501793"/>
    </source>
</evidence>
<sequence length="158" mass="18199">MNPNLYIEVPECLSPEQLKMMCELEIDAFGSDGSVDEYGIIAIVRNGRLIWLREEGDNRPVAVCELMRDYKQCDLAYIFGFYVRSDKQGRGYGRILMNHVFDLVRQDQFSEISLTVKPSNVAAVKLYERMGFRVAEIRKDEYGVGSDRYYMVKSLVGD</sequence>
<evidence type="ECO:0000313" key="1">
    <source>
        <dbReference type="EMBL" id="CAB3390680.1"/>
    </source>
</evidence>